<evidence type="ECO:0000313" key="3">
    <source>
        <dbReference type="Proteomes" id="UP000019141"/>
    </source>
</evidence>
<protein>
    <recommendedName>
        <fullName evidence="4">DUF3568 family protein</fullName>
    </recommendedName>
</protein>
<dbReference type="HOGENOM" id="CLU_153754_0_0_7"/>
<comment type="caution">
    <text evidence="2">The sequence shown here is derived from an EMBL/GenBank/DDBJ whole genome shotgun (WGS) entry which is preliminary data.</text>
</comment>
<sequence length="130" mass="13850">MKRLLPLVLALLVIFSGGCVPATIGSGDGAGVGVFSYITRDVQATYHVNMETVWPAVRQAVEQLDLTVESEQIDALGGVLAVKRADGTDVNIGLKPLTESSTRIRVRVGQLGNKTKSVLIHDAIRNALNI</sequence>
<name>W4LI61_ENTF1</name>
<keyword evidence="1" id="KW-0732">Signal</keyword>
<gene>
    <name evidence="2" type="ORF">ETSY1_22825</name>
</gene>
<keyword evidence="3" id="KW-1185">Reference proteome</keyword>
<evidence type="ECO:0008006" key="4">
    <source>
        <dbReference type="Google" id="ProtNLM"/>
    </source>
</evidence>
<dbReference type="Proteomes" id="UP000019141">
    <property type="component" value="Unassembled WGS sequence"/>
</dbReference>
<proteinExistence type="predicted"/>
<feature type="signal peptide" evidence="1">
    <location>
        <begin position="1"/>
        <end position="22"/>
    </location>
</feature>
<dbReference type="Pfam" id="PF12092">
    <property type="entry name" value="DUF3568"/>
    <property type="match status" value="1"/>
</dbReference>
<evidence type="ECO:0000313" key="2">
    <source>
        <dbReference type="EMBL" id="ETW97395.1"/>
    </source>
</evidence>
<dbReference type="InterPro" id="IPR021952">
    <property type="entry name" value="Flpp3-like"/>
</dbReference>
<accession>W4LI61</accession>
<reference evidence="2 3" key="1">
    <citation type="journal article" date="2014" name="Nature">
        <title>An environmental bacterial taxon with a large and distinct metabolic repertoire.</title>
        <authorList>
            <person name="Wilson M.C."/>
            <person name="Mori T."/>
            <person name="Ruckert C."/>
            <person name="Uria A.R."/>
            <person name="Helf M.J."/>
            <person name="Takada K."/>
            <person name="Gernert C."/>
            <person name="Steffens U.A."/>
            <person name="Heycke N."/>
            <person name="Schmitt S."/>
            <person name="Rinke C."/>
            <person name="Helfrich E.J."/>
            <person name="Brachmann A.O."/>
            <person name="Gurgui C."/>
            <person name="Wakimoto T."/>
            <person name="Kracht M."/>
            <person name="Crusemann M."/>
            <person name="Hentschel U."/>
            <person name="Abe I."/>
            <person name="Matsunaga S."/>
            <person name="Kalinowski J."/>
            <person name="Takeyama H."/>
            <person name="Piel J."/>
        </authorList>
    </citation>
    <scope>NUCLEOTIDE SEQUENCE [LARGE SCALE GENOMIC DNA]</scope>
    <source>
        <strain evidence="3">TSY1</strain>
    </source>
</reference>
<organism evidence="2 3">
    <name type="scientific">Entotheonella factor</name>
    <dbReference type="NCBI Taxonomy" id="1429438"/>
    <lineage>
        <taxon>Bacteria</taxon>
        <taxon>Pseudomonadati</taxon>
        <taxon>Nitrospinota/Tectimicrobiota group</taxon>
        <taxon>Candidatus Tectimicrobiota</taxon>
        <taxon>Candidatus Entotheonellia</taxon>
        <taxon>Candidatus Entotheonellales</taxon>
        <taxon>Candidatus Entotheonellaceae</taxon>
        <taxon>Candidatus Entotheonella</taxon>
    </lineage>
</organism>
<evidence type="ECO:0000256" key="1">
    <source>
        <dbReference type="SAM" id="SignalP"/>
    </source>
</evidence>
<dbReference type="PROSITE" id="PS51257">
    <property type="entry name" value="PROKAR_LIPOPROTEIN"/>
    <property type="match status" value="1"/>
</dbReference>
<dbReference type="AlphaFoldDB" id="W4LI61"/>
<dbReference type="EMBL" id="AZHW01000672">
    <property type="protein sequence ID" value="ETW97395.1"/>
    <property type="molecule type" value="Genomic_DNA"/>
</dbReference>
<feature type="chain" id="PRO_5004844560" description="DUF3568 family protein" evidence="1">
    <location>
        <begin position="23"/>
        <end position="130"/>
    </location>
</feature>